<evidence type="ECO:0000259" key="7">
    <source>
        <dbReference type="SMART" id="SM00563"/>
    </source>
</evidence>
<keyword evidence="6" id="KW-1133">Transmembrane helix</keyword>
<feature type="transmembrane region" description="Helical" evidence="6">
    <location>
        <begin position="29"/>
        <end position="49"/>
    </location>
</feature>
<dbReference type="EC" id="2.3.1.15" evidence="3"/>
<name>A0A1G5PLA0_9RHOB</name>
<keyword evidence="6" id="KW-0472">Membrane</keyword>
<dbReference type="PANTHER" id="PTHR12563">
    <property type="entry name" value="GLYCEROL-3-PHOSPHATE ACYLTRANSFERASE"/>
    <property type="match status" value="1"/>
</dbReference>
<dbReference type="InterPro" id="IPR002123">
    <property type="entry name" value="Plipid/glycerol_acylTrfase"/>
</dbReference>
<dbReference type="GO" id="GO:0005886">
    <property type="term" value="C:plasma membrane"/>
    <property type="evidence" value="ECO:0007669"/>
    <property type="project" value="TreeGrafter"/>
</dbReference>
<organism evidence="8 9">
    <name type="scientific">Epibacterium ulvae</name>
    <dbReference type="NCBI Taxonomy" id="1156985"/>
    <lineage>
        <taxon>Bacteria</taxon>
        <taxon>Pseudomonadati</taxon>
        <taxon>Pseudomonadota</taxon>
        <taxon>Alphaproteobacteria</taxon>
        <taxon>Rhodobacterales</taxon>
        <taxon>Roseobacteraceae</taxon>
        <taxon>Epibacterium</taxon>
    </lineage>
</organism>
<evidence type="ECO:0000256" key="4">
    <source>
        <dbReference type="ARBA" id="ARBA00013432"/>
    </source>
</evidence>
<comment type="pathway">
    <text evidence="2">Phospholipid metabolism; CDP-diacylglycerol biosynthesis; CDP-diacylglycerol from sn-glycerol 3-phosphate: step 1/3.</text>
</comment>
<dbReference type="InterPro" id="IPR045520">
    <property type="entry name" value="GPAT/DHAPAT_C"/>
</dbReference>
<keyword evidence="8" id="KW-0808">Transferase</keyword>
<evidence type="ECO:0000256" key="6">
    <source>
        <dbReference type="SAM" id="Phobius"/>
    </source>
</evidence>
<dbReference type="Pfam" id="PF01553">
    <property type="entry name" value="Acyltransferase"/>
    <property type="match status" value="1"/>
</dbReference>
<gene>
    <name evidence="8" type="ORF">SAMN04488118_101253</name>
</gene>
<protein>
    <recommendedName>
        <fullName evidence="4">Glycerol-3-phosphate acyltransferase</fullName>
        <ecNumber evidence="3">2.3.1.15</ecNumber>
    </recommendedName>
</protein>
<keyword evidence="6" id="KW-0812">Transmembrane</keyword>
<dbReference type="InterPro" id="IPR022284">
    <property type="entry name" value="GPAT/DHAPAT"/>
</dbReference>
<dbReference type="PANTHER" id="PTHR12563:SF17">
    <property type="entry name" value="DIHYDROXYACETONE PHOSPHATE ACYLTRANSFERASE"/>
    <property type="match status" value="1"/>
</dbReference>
<comment type="subcellular location">
    <subcellularLocation>
        <location evidence="1">Endomembrane system</location>
        <topology evidence="1">Peripheral membrane protein</topology>
    </subcellularLocation>
</comment>
<dbReference type="GO" id="GO:0012505">
    <property type="term" value="C:endomembrane system"/>
    <property type="evidence" value="ECO:0007669"/>
    <property type="project" value="UniProtKB-SubCell"/>
</dbReference>
<dbReference type="GO" id="GO:0004366">
    <property type="term" value="F:glycerol-3-phosphate O-acyltransferase activity"/>
    <property type="evidence" value="ECO:0007669"/>
    <property type="project" value="UniProtKB-EC"/>
</dbReference>
<evidence type="ECO:0000256" key="3">
    <source>
        <dbReference type="ARBA" id="ARBA00013113"/>
    </source>
</evidence>
<dbReference type="EMBL" id="FMWG01000001">
    <property type="protein sequence ID" value="SCZ50272.1"/>
    <property type="molecule type" value="Genomic_DNA"/>
</dbReference>
<dbReference type="SUPFAM" id="SSF69593">
    <property type="entry name" value="Glycerol-3-phosphate (1)-acyltransferase"/>
    <property type="match status" value="1"/>
</dbReference>
<dbReference type="AlphaFoldDB" id="A0A1G5PLA0"/>
<dbReference type="SMART" id="SM00563">
    <property type="entry name" value="PlsC"/>
    <property type="match status" value="1"/>
</dbReference>
<evidence type="ECO:0000256" key="2">
    <source>
        <dbReference type="ARBA" id="ARBA00004765"/>
    </source>
</evidence>
<evidence type="ECO:0000313" key="8">
    <source>
        <dbReference type="EMBL" id="SCZ50272.1"/>
    </source>
</evidence>
<evidence type="ECO:0000256" key="5">
    <source>
        <dbReference type="ARBA" id="ARBA00048427"/>
    </source>
</evidence>
<dbReference type="Pfam" id="PF19277">
    <property type="entry name" value="GPAT_C"/>
    <property type="match status" value="1"/>
</dbReference>
<keyword evidence="9" id="KW-1185">Reference proteome</keyword>
<comment type="catalytic activity">
    <reaction evidence="5">
        <text>sn-glycerol 3-phosphate + an acyl-CoA = a 1-acyl-sn-glycero-3-phosphate + CoA</text>
        <dbReference type="Rhea" id="RHEA:15325"/>
        <dbReference type="ChEBI" id="CHEBI:57287"/>
        <dbReference type="ChEBI" id="CHEBI:57597"/>
        <dbReference type="ChEBI" id="CHEBI:57970"/>
        <dbReference type="ChEBI" id="CHEBI:58342"/>
        <dbReference type="EC" id="2.3.1.15"/>
    </reaction>
</comment>
<dbReference type="GO" id="GO:0016024">
    <property type="term" value="P:CDP-diacylglycerol biosynthetic process"/>
    <property type="evidence" value="ECO:0007669"/>
    <property type="project" value="UniProtKB-UniPathway"/>
</dbReference>
<sequence length="493" mass="55064">MDICARSSCNVSAAAQHGGLMSQTVELPLWLFALILVFAAVTFASHFLFPSVRWFFRRRLERAVARLNQRLERPIQPFNLTQRHDMIQRLIFDPQVTQAIADHAHAEGIPENVAFQEARRYAREIVPSFSAFTYFSLAIRAARLLSNAVYTVRFGHQRSGSLRAIDPDATVIFVMNHRSNMDYVLVTYLAAERSALSYAVGEWARVWPLSGLIRAMGAYFIRRRSRSGLYHKVLAAYVRLATQAGVTQAVFPEGGLTLDGRIAPVKLGLLRYMVEAYDPKRRDVVFVPVALNYDRVLEDSVLTSAARRGQRRFRARIGVIALRLLRQLGLWLIGRYRRAGFAAVNFGEPLSLRAYMEAHPTTAETESAVVRGIGHELMVRIARNMPVLPVPLLSWVLLNAGDQSRATLLARAEDILATLSGGTVAARKVDSGLALEQALVRMQARGLLDIREGWVTIEAERLDGLQFYANSIAHLIPAKMLAEQKENAASANT</sequence>
<evidence type="ECO:0000256" key="1">
    <source>
        <dbReference type="ARBA" id="ARBA00004184"/>
    </source>
</evidence>
<feature type="domain" description="Phospholipid/glycerol acyltransferase" evidence="7">
    <location>
        <begin position="171"/>
        <end position="294"/>
    </location>
</feature>
<evidence type="ECO:0000313" key="9">
    <source>
        <dbReference type="Proteomes" id="UP000198767"/>
    </source>
</evidence>
<accession>A0A1G5PLA0</accession>
<dbReference type="STRING" id="1156985.SAMN04488118_101253"/>
<reference evidence="8 9" key="1">
    <citation type="submission" date="2016-10" db="EMBL/GenBank/DDBJ databases">
        <authorList>
            <person name="de Groot N.N."/>
        </authorList>
    </citation>
    <scope>NUCLEOTIDE SEQUENCE [LARGE SCALE GENOMIC DNA]</scope>
    <source>
        <strain evidence="8 9">U95</strain>
    </source>
</reference>
<dbReference type="UniPathway" id="UPA00557">
    <property type="reaction ID" value="UER00612"/>
</dbReference>
<dbReference type="Proteomes" id="UP000198767">
    <property type="component" value="Unassembled WGS sequence"/>
</dbReference>
<proteinExistence type="predicted"/>
<keyword evidence="8" id="KW-0012">Acyltransferase</keyword>